<accession>K1RUU0</accession>
<proteinExistence type="predicted"/>
<sequence length="45" mass="5163">VEIVQEAGESNNYIFGARVEEIEKIMKDYDPRKTHQQEPENQAGA</sequence>
<protein>
    <submittedName>
        <fullName evidence="1">Uncharacterized protein</fullName>
    </submittedName>
</protein>
<gene>
    <name evidence="1" type="ORF">LEA_18536</name>
</gene>
<reference evidence="1" key="1">
    <citation type="journal article" date="2013" name="Environ. Microbiol.">
        <title>Microbiota from the distal guts of lean and obese adolescents exhibit partial functional redundancy besides clear differences in community structure.</title>
        <authorList>
            <person name="Ferrer M."/>
            <person name="Ruiz A."/>
            <person name="Lanza F."/>
            <person name="Haange S.B."/>
            <person name="Oberbach A."/>
            <person name="Till H."/>
            <person name="Bargiela R."/>
            <person name="Campoy C."/>
            <person name="Segura M.T."/>
            <person name="Richter M."/>
            <person name="von Bergen M."/>
            <person name="Seifert J."/>
            <person name="Suarez A."/>
        </authorList>
    </citation>
    <scope>NUCLEOTIDE SEQUENCE</scope>
</reference>
<dbReference type="EMBL" id="AJWY01012724">
    <property type="protein sequence ID" value="EKC49153.1"/>
    <property type="molecule type" value="Genomic_DNA"/>
</dbReference>
<dbReference type="AlphaFoldDB" id="K1RUU0"/>
<evidence type="ECO:0000313" key="1">
    <source>
        <dbReference type="EMBL" id="EKC49153.1"/>
    </source>
</evidence>
<organism evidence="1">
    <name type="scientific">human gut metagenome</name>
    <dbReference type="NCBI Taxonomy" id="408170"/>
    <lineage>
        <taxon>unclassified sequences</taxon>
        <taxon>metagenomes</taxon>
        <taxon>organismal metagenomes</taxon>
    </lineage>
</organism>
<name>K1RUU0_9ZZZZ</name>
<dbReference type="Gene3D" id="3.40.50.2000">
    <property type="entry name" value="Glycogen Phosphorylase B"/>
    <property type="match status" value="1"/>
</dbReference>
<comment type="caution">
    <text evidence="1">The sequence shown here is derived from an EMBL/GenBank/DDBJ whole genome shotgun (WGS) entry which is preliminary data.</text>
</comment>
<feature type="non-terminal residue" evidence="1">
    <location>
        <position position="1"/>
    </location>
</feature>